<accession>A0A1U7WP66</accession>
<reference evidence="2" key="2">
    <citation type="submission" date="2025-08" db="UniProtKB">
        <authorList>
            <consortium name="RefSeq"/>
        </authorList>
    </citation>
    <scope>IDENTIFICATION</scope>
    <source>
        <tissue evidence="2">Leaf</tissue>
    </source>
</reference>
<gene>
    <name evidence="2" type="primary">LOC104229426</name>
</gene>
<dbReference type="RefSeq" id="XP_009780373.1">
    <property type="nucleotide sequence ID" value="XM_009782071.1"/>
</dbReference>
<sequence length="333" mass="37722">MHKPELSGRLAKWAVEINWYNIEYKSRTDINSHILMDFVADFIPALVPEVEKELLLTLGISLGIWTLFTDSVSNVKGSGLGIVLKPPTGNDNGAIDELGGGRRSCRGEIDELDLGLEEQVHRLPEERLPSNPNESRALRAKAARFSLDIGQDRLRQQKAVRWQQEIDRFEGKVERNLARVIVGILNDFEVKYRCDPFSLLYGTEGPIPVEVGEPCLRFQYATEMSNGEAMTTSLDLLDKRREAASVWLAAQKQQVGRYYNRKANLRYFQVGDLVLRKVMLHTKNTNDGKLGPNWEGPYRVAGITGKGSYKLEFGNGVQLPNNWNVAHLKRYYC</sequence>
<proteinExistence type="predicted"/>
<organism evidence="1 2">
    <name type="scientific">Nicotiana sylvestris</name>
    <name type="common">Wood tobacco</name>
    <name type="synonym">South American tobacco</name>
    <dbReference type="NCBI Taxonomy" id="4096"/>
    <lineage>
        <taxon>Eukaryota</taxon>
        <taxon>Viridiplantae</taxon>
        <taxon>Streptophyta</taxon>
        <taxon>Embryophyta</taxon>
        <taxon>Tracheophyta</taxon>
        <taxon>Spermatophyta</taxon>
        <taxon>Magnoliopsida</taxon>
        <taxon>eudicotyledons</taxon>
        <taxon>Gunneridae</taxon>
        <taxon>Pentapetalae</taxon>
        <taxon>asterids</taxon>
        <taxon>lamiids</taxon>
        <taxon>Solanales</taxon>
        <taxon>Solanaceae</taxon>
        <taxon>Nicotianoideae</taxon>
        <taxon>Nicotianeae</taxon>
        <taxon>Nicotiana</taxon>
    </lineage>
</organism>
<dbReference type="eggNOG" id="KOG0017">
    <property type="taxonomic scope" value="Eukaryota"/>
</dbReference>
<reference evidence="1" key="1">
    <citation type="journal article" date="2013" name="Genome Biol.">
        <title>Reference genomes and transcriptomes of Nicotiana sylvestris and Nicotiana tomentosiformis.</title>
        <authorList>
            <person name="Sierro N."/>
            <person name="Battey J.N."/>
            <person name="Ouadi S."/>
            <person name="Bovet L."/>
            <person name="Goepfert S."/>
            <person name="Bakaher N."/>
            <person name="Peitsch M.C."/>
            <person name="Ivanov N.V."/>
        </authorList>
    </citation>
    <scope>NUCLEOTIDE SEQUENCE [LARGE SCALE GENOMIC DNA]</scope>
</reference>
<protein>
    <submittedName>
        <fullName evidence="2">Uncharacterized protein LOC104229426</fullName>
    </submittedName>
</protein>
<evidence type="ECO:0000313" key="1">
    <source>
        <dbReference type="Proteomes" id="UP000189701"/>
    </source>
</evidence>
<dbReference type="AlphaFoldDB" id="A0A1U7WP66"/>
<dbReference type="PANTHER" id="PTHR48475">
    <property type="entry name" value="RIBONUCLEASE H"/>
    <property type="match status" value="1"/>
</dbReference>
<dbReference type="Proteomes" id="UP000189701">
    <property type="component" value="Unplaced"/>
</dbReference>
<evidence type="ECO:0000313" key="2">
    <source>
        <dbReference type="RefSeq" id="XP_009780373.1"/>
    </source>
</evidence>
<name>A0A1U7WP66_NICSY</name>
<keyword evidence="1" id="KW-1185">Reference proteome</keyword>
<dbReference type="PANTHER" id="PTHR48475:SF1">
    <property type="entry name" value="RNASE H TYPE-1 DOMAIN-CONTAINING PROTEIN"/>
    <property type="match status" value="1"/>
</dbReference>